<accession>A0AAN6P5E8</accession>
<gene>
    <name evidence="1" type="ORF">QBC32DRAFT_9276</name>
</gene>
<proteinExistence type="predicted"/>
<dbReference type="Proteomes" id="UP001303222">
    <property type="component" value="Unassembled WGS sequence"/>
</dbReference>
<reference evidence="1" key="2">
    <citation type="submission" date="2023-06" db="EMBL/GenBank/DDBJ databases">
        <authorList>
            <consortium name="Lawrence Berkeley National Laboratory"/>
            <person name="Mondo S.J."/>
            <person name="Hensen N."/>
            <person name="Bonometti L."/>
            <person name="Westerberg I."/>
            <person name="Brannstrom I.O."/>
            <person name="Guillou S."/>
            <person name="Cros-Aarteil S."/>
            <person name="Calhoun S."/>
            <person name="Haridas S."/>
            <person name="Kuo A."/>
            <person name="Pangilinan J."/>
            <person name="Riley R."/>
            <person name="Labutti K."/>
            <person name="Andreopoulos B."/>
            <person name="Lipzen A."/>
            <person name="Chen C."/>
            <person name="Yanf M."/>
            <person name="Daum C."/>
            <person name="Ng V."/>
            <person name="Clum A."/>
            <person name="Steindorff A."/>
            <person name="Ohm R."/>
            <person name="Martin F."/>
            <person name="Silar P."/>
            <person name="Natvig D."/>
            <person name="Lalanne C."/>
            <person name="Gautier V."/>
            <person name="Ament-Velasquez S.L."/>
            <person name="Kruys A."/>
            <person name="Hutchinson M.I."/>
            <person name="Powell A.J."/>
            <person name="Barry K."/>
            <person name="Miller A.N."/>
            <person name="Grigoriev I.V."/>
            <person name="Debuchy R."/>
            <person name="Gladieux P."/>
            <person name="Thoren M.H."/>
            <person name="Johannesson H."/>
        </authorList>
    </citation>
    <scope>NUCLEOTIDE SEQUENCE</scope>
    <source>
        <strain evidence="1">CBS 626.80</strain>
    </source>
</reference>
<protein>
    <recommendedName>
        <fullName evidence="3">F-box domain-containing protein</fullName>
    </recommendedName>
</protein>
<comment type="caution">
    <text evidence="1">The sequence shown here is derived from an EMBL/GenBank/DDBJ whole genome shotgun (WGS) entry which is preliminary data.</text>
</comment>
<organism evidence="1 2">
    <name type="scientific">Pseudoneurospora amorphoporcata</name>
    <dbReference type="NCBI Taxonomy" id="241081"/>
    <lineage>
        <taxon>Eukaryota</taxon>
        <taxon>Fungi</taxon>
        <taxon>Dikarya</taxon>
        <taxon>Ascomycota</taxon>
        <taxon>Pezizomycotina</taxon>
        <taxon>Sordariomycetes</taxon>
        <taxon>Sordariomycetidae</taxon>
        <taxon>Sordariales</taxon>
        <taxon>Sordariaceae</taxon>
        <taxon>Pseudoneurospora</taxon>
    </lineage>
</organism>
<sequence>MRSFLPHDVLYQIIHHFCLLHFPNRHEVLDPNFLADTSVQQLLQLRLISRAFYHAVTPHILNHVPLTFREVDRWPQSLRYWSSEETKHLRAKVRKLEVIMRAYWNAKHYLDTNNASMGQALAVSATKERQLRQWTTDLRNQLELPMVGLPSLRELILSFTSTIWTTIMYNDDLLFNRAAQDLVSETARYFGSALSDGRFDQLTSLKVKASTNQLSEILLGAARSKRLCMNLKSFDVDNFEAQYGWDEADEAVQVLVERCPNLKELFLFSVRRKIRLHPENTGLEKLVVGRVSVSRWKPLTYLENLVVSNTAVRLEDLRFCYRPHNAQSSGSFWHGPEGLGEPDDYNMLQKQLKCRSLQVIKIGEIVFPEPTTLGLFRPGFLEWIERRHVG</sequence>
<keyword evidence="2" id="KW-1185">Reference proteome</keyword>
<dbReference type="EMBL" id="MU859071">
    <property type="protein sequence ID" value="KAK3955868.1"/>
    <property type="molecule type" value="Genomic_DNA"/>
</dbReference>
<reference evidence="1" key="1">
    <citation type="journal article" date="2023" name="Mol. Phylogenet. Evol.">
        <title>Genome-scale phylogeny and comparative genomics of the fungal order Sordariales.</title>
        <authorList>
            <person name="Hensen N."/>
            <person name="Bonometti L."/>
            <person name="Westerberg I."/>
            <person name="Brannstrom I.O."/>
            <person name="Guillou S."/>
            <person name="Cros-Aarteil S."/>
            <person name="Calhoun S."/>
            <person name="Haridas S."/>
            <person name="Kuo A."/>
            <person name="Mondo S."/>
            <person name="Pangilinan J."/>
            <person name="Riley R."/>
            <person name="LaButti K."/>
            <person name="Andreopoulos B."/>
            <person name="Lipzen A."/>
            <person name="Chen C."/>
            <person name="Yan M."/>
            <person name="Daum C."/>
            <person name="Ng V."/>
            <person name="Clum A."/>
            <person name="Steindorff A."/>
            <person name="Ohm R.A."/>
            <person name="Martin F."/>
            <person name="Silar P."/>
            <person name="Natvig D.O."/>
            <person name="Lalanne C."/>
            <person name="Gautier V."/>
            <person name="Ament-Velasquez S.L."/>
            <person name="Kruys A."/>
            <person name="Hutchinson M.I."/>
            <person name="Powell A.J."/>
            <person name="Barry K."/>
            <person name="Miller A.N."/>
            <person name="Grigoriev I.V."/>
            <person name="Debuchy R."/>
            <person name="Gladieux P."/>
            <person name="Hiltunen Thoren M."/>
            <person name="Johannesson H."/>
        </authorList>
    </citation>
    <scope>NUCLEOTIDE SEQUENCE</scope>
    <source>
        <strain evidence="1">CBS 626.80</strain>
    </source>
</reference>
<name>A0AAN6P5E8_9PEZI</name>
<evidence type="ECO:0000313" key="2">
    <source>
        <dbReference type="Proteomes" id="UP001303222"/>
    </source>
</evidence>
<dbReference type="AlphaFoldDB" id="A0AAN6P5E8"/>
<evidence type="ECO:0000313" key="1">
    <source>
        <dbReference type="EMBL" id="KAK3955868.1"/>
    </source>
</evidence>
<evidence type="ECO:0008006" key="3">
    <source>
        <dbReference type="Google" id="ProtNLM"/>
    </source>
</evidence>